<sequence>MEKPIIAMMYDFDKTLCTKDMQEYSFIPSLGMESIDFWGEVNVLAQQEGMDRILAYMYHMIRKAQDRRIPIRRSDFQEAGDNVELFPGVETWFERMNAYGEKLGLQIEHYIISSGLKEIVEGTPIAKEFEKIYACEFHYDENGVADWPALTVNYTNKTQFLFRINKGVLELYEDEQLNEFKEDKDRRIPFRNMIYLGDGLTDVPCMKLVKVNGGQSIAVYTEKQKVEKLLQDRRVDFITHANYEEGNELDYLVKKILDKMAIVNELVDVNHAQRGYVKD</sequence>
<accession>A0ABU0E2J4</accession>
<comment type="caution">
    <text evidence="1">The sequence shown here is derived from an EMBL/GenBank/DDBJ whole genome shotgun (WGS) entry which is preliminary data.</text>
</comment>
<dbReference type="RefSeq" id="WP_307407555.1">
    <property type="nucleotide sequence ID" value="NZ_JAUSUR010000003.1"/>
</dbReference>
<name>A0ABU0E2J4_9FIRM</name>
<gene>
    <name evidence="1" type="ORF">J2S15_001852</name>
</gene>
<evidence type="ECO:0000313" key="2">
    <source>
        <dbReference type="Proteomes" id="UP001230220"/>
    </source>
</evidence>
<protein>
    <submittedName>
        <fullName evidence="1">2-hydroxy-3-keto-5-methylthiopentenyl-1-phosphate phosphatase</fullName>
    </submittedName>
</protein>
<dbReference type="Proteomes" id="UP001230220">
    <property type="component" value="Unassembled WGS sequence"/>
</dbReference>
<evidence type="ECO:0000313" key="1">
    <source>
        <dbReference type="EMBL" id="MDQ0361105.1"/>
    </source>
</evidence>
<dbReference type="Pfam" id="PF12710">
    <property type="entry name" value="HAD"/>
    <property type="match status" value="1"/>
</dbReference>
<dbReference type="SUPFAM" id="SSF56784">
    <property type="entry name" value="HAD-like"/>
    <property type="match status" value="1"/>
</dbReference>
<reference evidence="1 2" key="1">
    <citation type="submission" date="2023-07" db="EMBL/GenBank/DDBJ databases">
        <title>Genomic Encyclopedia of Type Strains, Phase IV (KMG-IV): sequencing the most valuable type-strain genomes for metagenomic binning, comparative biology and taxonomic classification.</title>
        <authorList>
            <person name="Goeker M."/>
        </authorList>
    </citation>
    <scope>NUCLEOTIDE SEQUENCE [LARGE SCALE GENOMIC DNA]</scope>
    <source>
        <strain evidence="1 2">DSM 16784</strain>
    </source>
</reference>
<organism evidence="1 2">
    <name type="scientific">Breznakia pachnodae</name>
    <dbReference type="NCBI Taxonomy" id="265178"/>
    <lineage>
        <taxon>Bacteria</taxon>
        <taxon>Bacillati</taxon>
        <taxon>Bacillota</taxon>
        <taxon>Erysipelotrichia</taxon>
        <taxon>Erysipelotrichales</taxon>
        <taxon>Erysipelotrichaceae</taxon>
        <taxon>Breznakia</taxon>
    </lineage>
</organism>
<dbReference type="EMBL" id="JAUSUR010000003">
    <property type="protein sequence ID" value="MDQ0361105.1"/>
    <property type="molecule type" value="Genomic_DNA"/>
</dbReference>
<proteinExistence type="predicted"/>
<keyword evidence="2" id="KW-1185">Reference proteome</keyword>
<dbReference type="Gene3D" id="3.40.50.1000">
    <property type="entry name" value="HAD superfamily/HAD-like"/>
    <property type="match status" value="1"/>
</dbReference>
<dbReference type="InterPro" id="IPR023214">
    <property type="entry name" value="HAD_sf"/>
</dbReference>
<dbReference type="InterPro" id="IPR036412">
    <property type="entry name" value="HAD-like_sf"/>
</dbReference>